<evidence type="ECO:0000256" key="1">
    <source>
        <dbReference type="PIRSR" id="PIRSR015853-1"/>
    </source>
</evidence>
<dbReference type="Gene3D" id="3.40.50.10780">
    <property type="entry name" value="Dipeptide transport protein"/>
    <property type="match status" value="1"/>
</dbReference>
<comment type="caution">
    <text evidence="3">The sequence shown here is derived from an EMBL/GenBank/DDBJ whole genome shotgun (WGS) entry which is preliminary data.</text>
</comment>
<evidence type="ECO:0000313" key="3">
    <source>
        <dbReference type="EMBL" id="GAJ28121.1"/>
    </source>
</evidence>
<feature type="binding site" evidence="2">
    <location>
        <position position="105"/>
    </location>
    <ligand>
        <name>Zn(2+)</name>
        <dbReference type="ChEBI" id="CHEBI:29105"/>
        <label>2</label>
    </ligand>
</feature>
<feature type="binding site" evidence="2">
    <location>
        <position position="10"/>
    </location>
    <ligand>
        <name>Zn(2+)</name>
        <dbReference type="ChEBI" id="CHEBI:29105"/>
        <label>1</label>
    </ligand>
</feature>
<dbReference type="AlphaFoldDB" id="A0A023D2U1"/>
<protein>
    <submittedName>
        <fullName evidence="3">ABC transporter dipeptide permease</fullName>
    </submittedName>
</protein>
<feature type="binding site" evidence="2">
    <location>
        <position position="60"/>
    </location>
    <ligand>
        <name>Zn(2+)</name>
        <dbReference type="ChEBI" id="CHEBI:29105"/>
        <label>2</label>
    </ligand>
</feature>
<keyword evidence="2" id="KW-0479">Metal-binding</keyword>
<feature type="active site" description="Nucleophile" evidence="1">
    <location>
        <position position="117"/>
    </location>
</feature>
<evidence type="ECO:0000313" key="4">
    <source>
        <dbReference type="Proteomes" id="UP000019760"/>
    </source>
</evidence>
<dbReference type="InterPro" id="IPR027476">
    <property type="entry name" value="DppA_N"/>
</dbReference>
<feature type="binding site" evidence="2">
    <location>
        <position position="8"/>
    </location>
    <ligand>
        <name>Zn(2+)</name>
        <dbReference type="ChEBI" id="CHEBI:29105"/>
        <label>1</label>
    </ligand>
</feature>
<dbReference type="EMBL" id="BAND01000013">
    <property type="protein sequence ID" value="GAJ28121.1"/>
    <property type="molecule type" value="Genomic_DNA"/>
</dbReference>
<dbReference type="Pfam" id="PF04951">
    <property type="entry name" value="Peptidase_M55"/>
    <property type="match status" value="1"/>
</dbReference>
<keyword evidence="4" id="KW-1185">Reference proteome</keyword>
<reference evidence="4" key="1">
    <citation type="journal article" date="2014" name="FEMS Microbiol. Lett.">
        <title>Draft Genomic DNA Sequence of the Facultatively Methylotrophic Bacterium Acidomonas methanolica type strain MB58.</title>
        <authorList>
            <person name="Higashiura N."/>
            <person name="Hadano H."/>
            <person name="Hirakawa H."/>
            <person name="Matsutani M."/>
            <person name="Takabe S."/>
            <person name="Matsushita K."/>
            <person name="Azuma Y."/>
        </authorList>
    </citation>
    <scope>NUCLEOTIDE SEQUENCE [LARGE SCALE GENOMIC DNA]</scope>
    <source>
        <strain evidence="4">MB58</strain>
    </source>
</reference>
<evidence type="ECO:0000256" key="2">
    <source>
        <dbReference type="PIRSR" id="PIRSR015853-2"/>
    </source>
</evidence>
<reference evidence="3 4" key="2">
    <citation type="journal article" date="2014" name="FEMS Microbiol. Lett.">
        <title>Draft genomic DNA sequence of the facultatively methylotrophic bacterium Acidomonas methanolica type strain MB58.</title>
        <authorList>
            <person name="Higashiura N."/>
            <person name="Hadano H."/>
            <person name="Hirakawa H."/>
            <person name="Matsutani M."/>
            <person name="Takabe S."/>
            <person name="Matsushita K."/>
            <person name="Azuma Y."/>
        </authorList>
    </citation>
    <scope>NUCLEOTIDE SEQUENCE [LARGE SCALE GENOMIC DNA]</scope>
    <source>
        <strain evidence="3 4">MB58</strain>
    </source>
</reference>
<proteinExistence type="predicted"/>
<dbReference type="PIRSF" id="PIRSF015853">
    <property type="entry name" value="Pep_DppA"/>
    <property type="match status" value="1"/>
</dbReference>
<gene>
    <name evidence="3" type="ORF">Amme_013_085</name>
</gene>
<accession>A0A023D2U1</accession>
<sequence length="266" mass="28405">MKIFISADMEGTAGIAAWPEVDRLHADYPAFRALMTDEVVAACEGAHQAGASEILVKDAHESGRNILLDRLPAYVTILRGWSGHPDGMMFGLDESFTAALYTGYHARAGDAGNPLAHTTSRRIALVTLNGAPASEFTLNALCAESYGVPSVFLSGDATICADASTLVPGIGTVGTLTGFGPATLSRAPVDATRAIRDGVTEALSHPFASCLPQRRDMYEIVITFCSAADAYRVQWYPGARPAGPCAIAFEARDFFDIRRAYQFLTH</sequence>
<dbReference type="Proteomes" id="UP000019760">
    <property type="component" value="Unassembled WGS sequence"/>
</dbReference>
<feature type="binding site" evidence="2">
    <location>
        <position position="8"/>
    </location>
    <ligand>
        <name>Zn(2+)</name>
        <dbReference type="ChEBI" id="CHEBI:29105"/>
        <label>2</label>
    </ligand>
</feature>
<name>A0A023D2U1_ACIMT</name>
<dbReference type="OrthoDB" id="9785420at2"/>
<dbReference type="InterPro" id="IPR007035">
    <property type="entry name" value="Peptidase_M55"/>
</dbReference>
<dbReference type="CDD" id="cd08770">
    <property type="entry name" value="DAP_dppA_3"/>
    <property type="match status" value="1"/>
</dbReference>
<dbReference type="Gene3D" id="3.30.1360.130">
    <property type="entry name" value="Dipeptide transport protein"/>
    <property type="match status" value="1"/>
</dbReference>
<dbReference type="RefSeq" id="WP_042056392.1">
    <property type="nucleotide sequence ID" value="NZ_BAND01000013.1"/>
</dbReference>
<dbReference type="SUPFAM" id="SSF63992">
    <property type="entry name" value="Dipeptide transport protein"/>
    <property type="match status" value="1"/>
</dbReference>
<feature type="binding site" evidence="2">
    <location>
        <position position="135"/>
    </location>
    <ligand>
        <name>Zn(2+)</name>
        <dbReference type="ChEBI" id="CHEBI:29105"/>
        <label>2</label>
    </ligand>
</feature>
<keyword evidence="2" id="KW-0862">Zinc</keyword>
<dbReference type="InterPro" id="IPR036177">
    <property type="entry name" value="Peptidase_M55_sf"/>
</dbReference>
<dbReference type="GO" id="GO:0046872">
    <property type="term" value="F:metal ion binding"/>
    <property type="evidence" value="ECO:0007669"/>
    <property type="project" value="UniProtKB-KW"/>
</dbReference>
<organism evidence="3 4">
    <name type="scientific">Acidomonas methanolica NBRC 104435</name>
    <dbReference type="NCBI Taxonomy" id="1231351"/>
    <lineage>
        <taxon>Bacteria</taxon>
        <taxon>Pseudomonadati</taxon>
        <taxon>Pseudomonadota</taxon>
        <taxon>Alphaproteobacteria</taxon>
        <taxon>Acetobacterales</taxon>
        <taxon>Acetobacteraceae</taxon>
        <taxon>Acidomonas</taxon>
    </lineage>
</organism>